<dbReference type="InterPro" id="IPR001647">
    <property type="entry name" value="HTH_TetR"/>
</dbReference>
<dbReference type="SUPFAM" id="SSF46689">
    <property type="entry name" value="Homeodomain-like"/>
    <property type="match status" value="1"/>
</dbReference>
<sequence length="198" mass="22403">MNGLRESKKAATKELIAECAVKITLSEGIDKLTVARFTADANVSPRTFHNYFPTRDSALRWYLDTHLEVLKERVVEHVHREESILTAFESIIIEGLKSDPYSPDSLLSLYHLARIMENVELGSVTKLWSDKLADGLNKVEPMTDLSEFECYTIVNLAAEAGLKATGYQYPHQSKESVVKNVRWTFDLLRNGVDATFHT</sequence>
<dbReference type="GO" id="GO:0003677">
    <property type="term" value="F:DNA binding"/>
    <property type="evidence" value="ECO:0007669"/>
    <property type="project" value="UniProtKB-UniRule"/>
</dbReference>
<dbReference type="RefSeq" id="WP_101679195.1">
    <property type="nucleotide sequence ID" value="NZ_CP136958.1"/>
</dbReference>
<dbReference type="InterPro" id="IPR009057">
    <property type="entry name" value="Homeodomain-like_sf"/>
</dbReference>
<accession>A0AAF1BR08</accession>
<dbReference type="KEGG" id="cpyr:CYJ47_08370"/>
<evidence type="ECO:0000259" key="3">
    <source>
        <dbReference type="PROSITE" id="PS50977"/>
    </source>
</evidence>
<dbReference type="Gene3D" id="1.10.357.10">
    <property type="entry name" value="Tetracycline Repressor, domain 2"/>
    <property type="match status" value="1"/>
</dbReference>
<evidence type="ECO:0000313" key="4">
    <source>
        <dbReference type="EMBL" id="WOT01293.1"/>
    </source>
</evidence>
<dbReference type="Proteomes" id="UP000234560">
    <property type="component" value="Chromosome"/>
</dbReference>
<evidence type="ECO:0000256" key="2">
    <source>
        <dbReference type="PROSITE-ProRule" id="PRU00335"/>
    </source>
</evidence>
<dbReference type="EMBL" id="CP136958">
    <property type="protein sequence ID" value="WOT01293.1"/>
    <property type="molecule type" value="Genomic_DNA"/>
</dbReference>
<dbReference type="AlphaFoldDB" id="A0AAF1BR08"/>
<feature type="DNA-binding region" description="H-T-H motif" evidence="2">
    <location>
        <begin position="33"/>
        <end position="52"/>
    </location>
</feature>
<name>A0AAF1BR08_9CORY</name>
<evidence type="ECO:0000256" key="1">
    <source>
        <dbReference type="ARBA" id="ARBA00023125"/>
    </source>
</evidence>
<keyword evidence="1 2" id="KW-0238">DNA-binding</keyword>
<gene>
    <name evidence="4" type="ORF">CYJ47_08370</name>
</gene>
<protein>
    <submittedName>
        <fullName evidence="4">TetR/AcrR family transcriptional regulator</fullName>
    </submittedName>
</protein>
<dbReference type="PROSITE" id="PS50977">
    <property type="entry name" value="HTH_TETR_2"/>
    <property type="match status" value="1"/>
</dbReference>
<reference evidence="4" key="1">
    <citation type="submission" date="2017-12" db="EMBL/GenBank/DDBJ databases">
        <authorList>
            <person name="Thomas-White K."/>
            <person name="Wolfe A.J."/>
        </authorList>
    </citation>
    <scope>NUCLEOTIDE SEQUENCE</scope>
    <source>
        <strain evidence="4">UMB0763</strain>
    </source>
</reference>
<organism evidence="4 5">
    <name type="scientific">Corynebacterium pyruviciproducens</name>
    <dbReference type="NCBI Taxonomy" id="598660"/>
    <lineage>
        <taxon>Bacteria</taxon>
        <taxon>Bacillati</taxon>
        <taxon>Actinomycetota</taxon>
        <taxon>Actinomycetes</taxon>
        <taxon>Mycobacteriales</taxon>
        <taxon>Corynebacteriaceae</taxon>
        <taxon>Corynebacterium</taxon>
    </lineage>
</organism>
<feature type="domain" description="HTH tetR-type" evidence="3">
    <location>
        <begin position="10"/>
        <end position="70"/>
    </location>
</feature>
<evidence type="ECO:0000313" key="5">
    <source>
        <dbReference type="Proteomes" id="UP000234560"/>
    </source>
</evidence>
<proteinExistence type="predicted"/>
<reference evidence="4" key="2">
    <citation type="submission" date="2023-10" db="EMBL/GenBank/DDBJ databases">
        <authorList>
            <person name="Choi B."/>
        </authorList>
    </citation>
    <scope>NUCLEOTIDE SEQUENCE</scope>
    <source>
        <strain evidence="4">UMB0763</strain>
    </source>
</reference>